<comment type="caution">
    <text evidence="2">The sequence shown here is derived from an EMBL/GenBank/DDBJ whole genome shotgun (WGS) entry which is preliminary data.</text>
</comment>
<dbReference type="InterPro" id="IPR050486">
    <property type="entry name" value="Mannose-1P_guanyltransferase"/>
</dbReference>
<dbReference type="EC" id="2.7.7.-" evidence="2"/>
<dbReference type="GO" id="GO:0016779">
    <property type="term" value="F:nucleotidyltransferase activity"/>
    <property type="evidence" value="ECO:0007669"/>
    <property type="project" value="UniProtKB-KW"/>
</dbReference>
<evidence type="ECO:0000313" key="2">
    <source>
        <dbReference type="EMBL" id="MPL63245.1"/>
    </source>
</evidence>
<keyword evidence="2" id="KW-0808">Transferase</keyword>
<accession>A0A644T8H1</accession>
<keyword evidence="2" id="KW-0548">Nucleotidyltransferase</keyword>
<dbReference type="CDD" id="cd06422">
    <property type="entry name" value="NTP_transferase_like_1"/>
    <property type="match status" value="1"/>
</dbReference>
<name>A0A644T8H1_9ZZZZ</name>
<dbReference type="InterPro" id="IPR029044">
    <property type="entry name" value="Nucleotide-diphossugar_trans"/>
</dbReference>
<organism evidence="2">
    <name type="scientific">bioreactor metagenome</name>
    <dbReference type="NCBI Taxonomy" id="1076179"/>
    <lineage>
        <taxon>unclassified sequences</taxon>
        <taxon>metagenomes</taxon>
        <taxon>ecological metagenomes</taxon>
    </lineage>
</organism>
<reference evidence="2" key="1">
    <citation type="submission" date="2019-08" db="EMBL/GenBank/DDBJ databases">
        <authorList>
            <person name="Kucharzyk K."/>
            <person name="Murdoch R.W."/>
            <person name="Higgins S."/>
            <person name="Loffler F."/>
        </authorList>
    </citation>
    <scope>NUCLEOTIDE SEQUENCE</scope>
</reference>
<dbReference type="PANTHER" id="PTHR22572">
    <property type="entry name" value="SUGAR-1-PHOSPHATE GUANYL TRANSFERASE"/>
    <property type="match status" value="1"/>
</dbReference>
<dbReference type="Pfam" id="PF00483">
    <property type="entry name" value="NTP_transferase"/>
    <property type="match status" value="1"/>
</dbReference>
<gene>
    <name evidence="2" type="primary">murU_3</name>
    <name evidence="2" type="ORF">SDC9_08867</name>
</gene>
<dbReference type="AlphaFoldDB" id="A0A644T8H1"/>
<proteinExistence type="predicted"/>
<dbReference type="EMBL" id="VSSQ01000020">
    <property type="protein sequence ID" value="MPL63245.1"/>
    <property type="molecule type" value="Genomic_DNA"/>
</dbReference>
<dbReference type="Gene3D" id="3.90.550.10">
    <property type="entry name" value="Spore Coat Polysaccharide Biosynthesis Protein SpsA, Chain A"/>
    <property type="match status" value="1"/>
</dbReference>
<sequence>MKAMILAAGLGTRLKPLTDHCPKALLMAGPYTLLEFAIRKLKAAGFDELIINVHHHAPMIISYLERNRNFGCRISISDESDQLLDTGGGIQQASWFFNDGKPFLVYNADIIGDLDLGTLYARHLEQQGLATLVVRERKTSRYLLFDAEMRLCGWENVNTGEQRMARPSADPLTQLAFSGIHVISPVIFPLIQTKGRFSIIDTYLALAGSNLITGYLDDSPLWADAGKPESLEQAGEIAKLITFSDRKPA</sequence>
<evidence type="ECO:0000259" key="1">
    <source>
        <dbReference type="Pfam" id="PF00483"/>
    </source>
</evidence>
<feature type="domain" description="Nucleotidyl transferase" evidence="1">
    <location>
        <begin position="2"/>
        <end position="235"/>
    </location>
</feature>
<protein>
    <submittedName>
        <fullName evidence="2">N-acetylmuramate alpha-1-phosphate uridylyltransferase</fullName>
        <ecNumber evidence="2">2.7.7.-</ecNumber>
    </submittedName>
</protein>
<dbReference type="InterPro" id="IPR005835">
    <property type="entry name" value="NTP_transferase_dom"/>
</dbReference>
<dbReference type="SUPFAM" id="SSF53448">
    <property type="entry name" value="Nucleotide-diphospho-sugar transferases"/>
    <property type="match status" value="1"/>
</dbReference>